<evidence type="ECO:0000256" key="1">
    <source>
        <dbReference type="PROSITE-ProRule" id="PRU00339"/>
    </source>
</evidence>
<evidence type="ECO:0000313" key="5">
    <source>
        <dbReference type="EMBL" id="AGA28211.1"/>
    </source>
</evidence>
<dbReference type="PANTHER" id="PTHR34512">
    <property type="entry name" value="CELL SURFACE PROTEIN"/>
    <property type="match status" value="1"/>
</dbReference>
<feature type="signal peptide" evidence="3">
    <location>
        <begin position="1"/>
        <end position="20"/>
    </location>
</feature>
<dbReference type="InterPro" id="IPR002372">
    <property type="entry name" value="PQQ_rpt_dom"/>
</dbReference>
<dbReference type="eggNOG" id="COG1520">
    <property type="taxonomic scope" value="Bacteria"/>
</dbReference>
<sequence length="703" mass="76932">MKVVRLTIMTLLWLPMLALGQAKEKADEADKVTNDRPDRPLQMPPASSEVKEAFDDYDRFRRRGAWERALKSLYEIPEAQALRFVDGQKGFIIPVARKRREALGELSPEGQVAYRLFYDDEAKKLLDEADGPNELKTLERLYSAYFPTTVGDNAADRLGDLYFEMGRFDRAADCWLAVLRERPDTDLSPALIAVKAALALSRAGRHSEISVLRHDLADRYAGEKVTIGGQSAPAAEHLARFLGDGTAKNPQTAHSSAATAPGLDLTRVVPADWQMRFSESVIAGMTPAELVQWNANPLSAAVPTVAVEGSTLYANYLGHLFAIDLKTGKLIWRSASFHNIEIPAAQNQTRMVDPTRFTVVASKSHVWALTRDLKDPNQMAPFRLVCRRTDGGDVVWQSTDLPDYAQVDLGGTPILVGDTLFVVAKTSMNQQQGQSHQYVLAIRARDGKLLWKTEVGVFRQGQQYSYYGMPDTSPQPKLFHQAGAVYVDTHVGVLARLDAESGDLDWGYGYKTDPPNAMNRFFFFGPMPTESISSSGAPLRSGPALLAKGAKSEQIYALDADQMKVLWDRPIAKSARILGVDDQALFLGGPEISALDLQTRKLLWATRLPGGSSEGDVLVRAGGIWQLTPRGIFEIDPRTGQVRRIFRGDDTGADGGNLYLSGPLLLAVTNRTISAYPIATTAAVADGGVDAGAATPKTRISDD</sequence>
<dbReference type="AlphaFoldDB" id="L0DHP6"/>
<dbReference type="HOGENOM" id="CLU_392263_0_0_0"/>
<keyword evidence="3" id="KW-0732">Signal</keyword>
<dbReference type="InterPro" id="IPR018391">
    <property type="entry name" value="PQQ_b-propeller_rpt"/>
</dbReference>
<dbReference type="Proteomes" id="UP000010798">
    <property type="component" value="Chromosome"/>
</dbReference>
<evidence type="ECO:0000313" key="6">
    <source>
        <dbReference type="Proteomes" id="UP000010798"/>
    </source>
</evidence>
<evidence type="ECO:0000256" key="3">
    <source>
        <dbReference type="SAM" id="SignalP"/>
    </source>
</evidence>
<gene>
    <name evidence="5" type="ordered locus">Sinac_3986</name>
</gene>
<dbReference type="InterPro" id="IPR019734">
    <property type="entry name" value="TPR_rpt"/>
</dbReference>
<organism evidence="5 6">
    <name type="scientific">Singulisphaera acidiphila (strain ATCC BAA-1392 / DSM 18658 / VKM B-2454 / MOB10)</name>
    <dbReference type="NCBI Taxonomy" id="886293"/>
    <lineage>
        <taxon>Bacteria</taxon>
        <taxon>Pseudomonadati</taxon>
        <taxon>Planctomycetota</taxon>
        <taxon>Planctomycetia</taxon>
        <taxon>Isosphaerales</taxon>
        <taxon>Isosphaeraceae</taxon>
        <taxon>Singulisphaera</taxon>
    </lineage>
</organism>
<keyword evidence="6" id="KW-1185">Reference proteome</keyword>
<dbReference type="OrthoDB" id="223176at2"/>
<dbReference type="SUPFAM" id="SSF50998">
    <property type="entry name" value="Quinoprotein alcohol dehydrogenase-like"/>
    <property type="match status" value="1"/>
</dbReference>
<dbReference type="InterPro" id="IPR015943">
    <property type="entry name" value="WD40/YVTN_repeat-like_dom_sf"/>
</dbReference>
<protein>
    <submittedName>
        <fullName evidence="5">PQQ enzyme repeat-containing protein</fullName>
    </submittedName>
</protein>
<feature type="repeat" description="TPR" evidence="1">
    <location>
        <begin position="152"/>
        <end position="185"/>
    </location>
</feature>
<feature type="chain" id="PRO_5003940818" evidence="3">
    <location>
        <begin position="21"/>
        <end position="703"/>
    </location>
</feature>
<dbReference type="Gene3D" id="2.130.10.10">
    <property type="entry name" value="YVTN repeat-like/Quinoprotein amine dehydrogenase"/>
    <property type="match status" value="1"/>
</dbReference>
<accession>L0DHP6</accession>
<evidence type="ECO:0000256" key="2">
    <source>
        <dbReference type="SAM" id="MobiDB-lite"/>
    </source>
</evidence>
<dbReference type="PROSITE" id="PS50005">
    <property type="entry name" value="TPR"/>
    <property type="match status" value="1"/>
</dbReference>
<feature type="domain" description="Pyrrolo-quinoline quinone repeat" evidence="4">
    <location>
        <begin position="292"/>
        <end position="506"/>
    </location>
</feature>
<dbReference type="KEGG" id="saci:Sinac_3986"/>
<evidence type="ECO:0000259" key="4">
    <source>
        <dbReference type="Pfam" id="PF13360"/>
    </source>
</evidence>
<dbReference type="SMART" id="SM00564">
    <property type="entry name" value="PQQ"/>
    <property type="match status" value="3"/>
</dbReference>
<dbReference type="RefSeq" id="WP_015247341.1">
    <property type="nucleotide sequence ID" value="NC_019892.1"/>
</dbReference>
<dbReference type="Pfam" id="PF13360">
    <property type="entry name" value="PQQ_2"/>
    <property type="match status" value="1"/>
</dbReference>
<name>L0DHP6_SINAD</name>
<dbReference type="PANTHER" id="PTHR34512:SF30">
    <property type="entry name" value="OUTER MEMBRANE PROTEIN ASSEMBLY FACTOR BAMB"/>
    <property type="match status" value="1"/>
</dbReference>
<dbReference type="InterPro" id="IPR011047">
    <property type="entry name" value="Quinoprotein_ADH-like_sf"/>
</dbReference>
<keyword evidence="1" id="KW-0802">TPR repeat</keyword>
<feature type="compositionally biased region" description="Basic and acidic residues" evidence="2">
    <location>
        <begin position="25"/>
        <end position="39"/>
    </location>
</feature>
<dbReference type="EMBL" id="CP003364">
    <property type="protein sequence ID" value="AGA28211.1"/>
    <property type="molecule type" value="Genomic_DNA"/>
</dbReference>
<reference evidence="5 6" key="1">
    <citation type="submission" date="2012-02" db="EMBL/GenBank/DDBJ databases">
        <title>Complete sequence of chromosome of Singulisphaera acidiphila DSM 18658.</title>
        <authorList>
            <consortium name="US DOE Joint Genome Institute (JGI-PGF)"/>
            <person name="Lucas S."/>
            <person name="Copeland A."/>
            <person name="Lapidus A."/>
            <person name="Glavina del Rio T."/>
            <person name="Dalin E."/>
            <person name="Tice H."/>
            <person name="Bruce D."/>
            <person name="Goodwin L."/>
            <person name="Pitluck S."/>
            <person name="Peters L."/>
            <person name="Ovchinnikova G."/>
            <person name="Chertkov O."/>
            <person name="Kyrpides N."/>
            <person name="Mavromatis K."/>
            <person name="Ivanova N."/>
            <person name="Brettin T."/>
            <person name="Detter J.C."/>
            <person name="Han C."/>
            <person name="Larimer F."/>
            <person name="Land M."/>
            <person name="Hauser L."/>
            <person name="Markowitz V."/>
            <person name="Cheng J.-F."/>
            <person name="Hugenholtz P."/>
            <person name="Woyke T."/>
            <person name="Wu D."/>
            <person name="Tindall B."/>
            <person name="Pomrenke H."/>
            <person name="Brambilla E."/>
            <person name="Klenk H.-P."/>
            <person name="Eisen J.A."/>
        </authorList>
    </citation>
    <scope>NUCLEOTIDE SEQUENCE [LARGE SCALE GENOMIC DNA]</scope>
    <source>
        <strain evidence="6">ATCC BAA-1392 / DSM 18658 / VKM B-2454 / MOB10</strain>
    </source>
</reference>
<feature type="region of interest" description="Disordered" evidence="2">
    <location>
        <begin position="25"/>
        <end position="45"/>
    </location>
</feature>
<proteinExistence type="predicted"/>
<dbReference type="STRING" id="886293.Sinac_3986"/>